<comment type="subunit">
    <text evidence="15">Interacts with INCA1. Interacts with TMEM43, ENDOD1, TMEM33 and TMED1 to form a complex capable of modulating innate immune signaling through the cGAS-STING pathway. Interacts with UBE2J1; this interaction is important for SQSTM1 ubiquitination.</text>
</comment>
<evidence type="ECO:0000256" key="14">
    <source>
        <dbReference type="ARBA" id="ARBA00057605"/>
    </source>
</evidence>
<feature type="region of interest" description="Disordered" evidence="19">
    <location>
        <begin position="303"/>
        <end position="369"/>
    </location>
</feature>
<comment type="pathway">
    <text evidence="3">Protein modification; protein ubiquitination.</text>
</comment>
<proteinExistence type="predicted"/>
<keyword evidence="23" id="KW-1185">Reference proteome</keyword>
<keyword evidence="13 20" id="KW-0472">Membrane</keyword>
<dbReference type="GO" id="GO:0016567">
    <property type="term" value="P:protein ubiquitination"/>
    <property type="evidence" value="ECO:0007669"/>
    <property type="project" value="TreeGrafter"/>
</dbReference>
<dbReference type="Pfam" id="PF13920">
    <property type="entry name" value="zf-C3HC4_3"/>
    <property type="match status" value="1"/>
</dbReference>
<feature type="compositionally biased region" description="Low complexity" evidence="19">
    <location>
        <begin position="313"/>
        <end position="326"/>
    </location>
</feature>
<evidence type="ECO:0000256" key="8">
    <source>
        <dbReference type="ARBA" id="ARBA00022771"/>
    </source>
</evidence>
<keyword evidence="6 20" id="KW-0812">Transmembrane</keyword>
<dbReference type="PROSITE" id="PS50089">
    <property type="entry name" value="ZF_RING_2"/>
    <property type="match status" value="1"/>
</dbReference>
<evidence type="ECO:0000256" key="10">
    <source>
        <dbReference type="ARBA" id="ARBA00022824"/>
    </source>
</evidence>
<gene>
    <name evidence="22" type="ORF">GDO78_011315</name>
</gene>
<dbReference type="FunFam" id="3.30.40.10:FF:000387">
    <property type="entry name" value="RING finger protein 26"/>
    <property type="match status" value="1"/>
</dbReference>
<comment type="function">
    <text evidence="14">E3 ubiquitin-protein ligase that plays a key role in endosome organization by retaining vesicles in the perinuclear cloud. Acts as a platform for perinuclear positioning of the endosomal system by mediating ubiquitination of SQSTM1 through interaction with the ubiquitin conjugating enzyme UBE2J1. Ubiquitinated SQSTM1 attracts specific vesicle-associated adapters, forming a molecular bridge that restrains cognate vesicles in the perinuclear region and organizes the endosomal pathway for efficient cargo transport. Also acts as a regulator of type I interferon production in response to viral infection by mediating the formation of 'Lys-11'-linked polyubiquitin chains on TMEM173/STING, leading to stabilize TMEM173/STING. Also required to limit type I interferon response by promoting autophagic degradation of IRF3.</text>
</comment>
<evidence type="ECO:0000256" key="19">
    <source>
        <dbReference type="SAM" id="MobiDB-lite"/>
    </source>
</evidence>
<evidence type="ECO:0000259" key="21">
    <source>
        <dbReference type="PROSITE" id="PS50089"/>
    </source>
</evidence>
<dbReference type="EC" id="2.3.2.27" evidence="4"/>
<evidence type="ECO:0000313" key="23">
    <source>
        <dbReference type="Proteomes" id="UP000770717"/>
    </source>
</evidence>
<dbReference type="GO" id="GO:0061630">
    <property type="term" value="F:ubiquitin protein ligase activity"/>
    <property type="evidence" value="ECO:0007669"/>
    <property type="project" value="UniProtKB-EC"/>
</dbReference>
<evidence type="ECO:0000256" key="1">
    <source>
        <dbReference type="ARBA" id="ARBA00000900"/>
    </source>
</evidence>
<evidence type="ECO:0000256" key="13">
    <source>
        <dbReference type="ARBA" id="ARBA00023136"/>
    </source>
</evidence>
<dbReference type="Proteomes" id="UP000770717">
    <property type="component" value="Unassembled WGS sequence"/>
</dbReference>
<evidence type="ECO:0000313" key="22">
    <source>
        <dbReference type="EMBL" id="KAG9482570.1"/>
    </source>
</evidence>
<keyword evidence="8 18" id="KW-0863">Zinc-finger</keyword>
<protein>
    <recommendedName>
        <fullName evidence="16">E3 ubiquitin-protein ligase RNF26</fullName>
        <ecNumber evidence="4">2.3.2.27</ecNumber>
    </recommendedName>
    <alternativeName>
        <fullName evidence="17">RING finger protein 26</fullName>
    </alternativeName>
</protein>
<dbReference type="InterPro" id="IPR001841">
    <property type="entry name" value="Znf_RING"/>
</dbReference>
<comment type="catalytic activity">
    <reaction evidence="1">
        <text>S-ubiquitinyl-[E2 ubiquitin-conjugating enzyme]-L-cysteine + [acceptor protein]-L-lysine = [E2 ubiquitin-conjugating enzyme]-L-cysteine + N(6)-ubiquitinyl-[acceptor protein]-L-lysine.</text>
        <dbReference type="EC" id="2.3.2.27"/>
    </reaction>
</comment>
<keyword evidence="5" id="KW-0808">Transferase</keyword>
<feature type="transmembrane region" description="Helical" evidence="20">
    <location>
        <begin position="154"/>
        <end position="178"/>
    </location>
</feature>
<dbReference type="InterPro" id="IPR040089">
    <property type="entry name" value="RNF26_mRING-HC-C3HC5"/>
</dbReference>
<dbReference type="CDD" id="cd16788">
    <property type="entry name" value="mRING-HC-C3HC5_RNF26"/>
    <property type="match status" value="1"/>
</dbReference>
<evidence type="ECO:0000256" key="5">
    <source>
        <dbReference type="ARBA" id="ARBA00022679"/>
    </source>
</evidence>
<evidence type="ECO:0000256" key="16">
    <source>
        <dbReference type="ARBA" id="ARBA00067352"/>
    </source>
</evidence>
<comment type="subcellular location">
    <subcellularLocation>
        <location evidence="2">Endoplasmic reticulum membrane</location>
        <topology evidence="2">Multi-pass membrane protein</topology>
    </subcellularLocation>
</comment>
<feature type="transmembrane region" description="Helical" evidence="20">
    <location>
        <begin position="35"/>
        <end position="55"/>
    </location>
</feature>
<keyword evidence="7" id="KW-0479">Metal-binding</keyword>
<evidence type="ECO:0000256" key="12">
    <source>
        <dbReference type="ARBA" id="ARBA00022989"/>
    </source>
</evidence>
<dbReference type="Gene3D" id="3.30.40.10">
    <property type="entry name" value="Zinc/RING finger domain, C3HC4 (zinc finger)"/>
    <property type="match status" value="1"/>
</dbReference>
<keyword evidence="12 20" id="KW-1133">Transmembrane helix</keyword>
<evidence type="ECO:0000256" key="7">
    <source>
        <dbReference type="ARBA" id="ARBA00022723"/>
    </source>
</evidence>
<evidence type="ECO:0000256" key="6">
    <source>
        <dbReference type="ARBA" id="ARBA00022692"/>
    </source>
</evidence>
<keyword evidence="10" id="KW-0256">Endoplasmic reticulum</keyword>
<dbReference type="PANTHER" id="PTHR22696:SF1">
    <property type="entry name" value="E3 UBIQUITIN-PROTEIN LIGASE RNF26"/>
    <property type="match status" value="1"/>
</dbReference>
<keyword evidence="11" id="KW-0862">Zinc</keyword>
<feature type="transmembrane region" description="Helical" evidence="20">
    <location>
        <begin position="212"/>
        <end position="240"/>
    </location>
</feature>
<evidence type="ECO:0000256" key="17">
    <source>
        <dbReference type="ARBA" id="ARBA00075536"/>
    </source>
</evidence>
<evidence type="ECO:0000256" key="9">
    <source>
        <dbReference type="ARBA" id="ARBA00022786"/>
    </source>
</evidence>
<evidence type="ECO:0000256" key="3">
    <source>
        <dbReference type="ARBA" id="ARBA00004906"/>
    </source>
</evidence>
<evidence type="ECO:0000256" key="18">
    <source>
        <dbReference type="PROSITE-ProRule" id="PRU00175"/>
    </source>
</evidence>
<evidence type="ECO:0000256" key="2">
    <source>
        <dbReference type="ARBA" id="ARBA00004477"/>
    </source>
</evidence>
<sequence>MQGILLVVSGLGWLLDLLLFVLDLNYWLVSSLVSFLLWTLYFLLNLPGSITFGVARCWENALVSAARLGEVSGNLAVGWVHAVGDGLRGLLSGLDALQLLWNLTCHLLLRSKEMMQRGLLSIALCGQNLHRQLCEALGIAGGLVAYIVNSLVNVSLIGVQNVLSAALGLWLTAVNVVVVGKELMVALLSQISSTAVAGVILFWTPFQLAVDLLVSCGTGVGVILFRHLYEVLLLLFLIWVTRAMFRPSPALRSFQERLRRCGHVVQILVHNLLSAEVWRRAAAWCLQLVRMYRAAWDRDQNRARTRAQDMPVGAARAQGAAGTARAHNPQPPVRVQPAAALNVPPERSRRAPPPPCASTSHETEPAAGDPWKLLKQQEESKKCVICQDENKTVLLLPCRHLCLCSQCTEILLQQPILQRNCPLCRKMILQTLTVYM</sequence>
<dbReference type="InterPro" id="IPR013083">
    <property type="entry name" value="Znf_RING/FYVE/PHD"/>
</dbReference>
<keyword evidence="9" id="KW-0833">Ubl conjugation pathway</keyword>
<dbReference type="AlphaFoldDB" id="A0A8J6K8H7"/>
<dbReference type="GO" id="GO:0008270">
    <property type="term" value="F:zinc ion binding"/>
    <property type="evidence" value="ECO:0007669"/>
    <property type="project" value="UniProtKB-KW"/>
</dbReference>
<dbReference type="GO" id="GO:0006511">
    <property type="term" value="P:ubiquitin-dependent protein catabolic process"/>
    <property type="evidence" value="ECO:0007669"/>
    <property type="project" value="TreeGrafter"/>
</dbReference>
<feature type="transmembrane region" description="Helical" evidence="20">
    <location>
        <begin position="185"/>
        <end position="206"/>
    </location>
</feature>
<dbReference type="PANTHER" id="PTHR22696">
    <property type="entry name" value="E3 UBIQUITIN-PROTEIN LIGASE RNF26"/>
    <property type="match status" value="1"/>
</dbReference>
<dbReference type="SMART" id="SM00184">
    <property type="entry name" value="RING"/>
    <property type="match status" value="1"/>
</dbReference>
<organism evidence="22 23">
    <name type="scientific">Eleutherodactylus coqui</name>
    <name type="common">Puerto Rican coqui</name>
    <dbReference type="NCBI Taxonomy" id="57060"/>
    <lineage>
        <taxon>Eukaryota</taxon>
        <taxon>Metazoa</taxon>
        <taxon>Chordata</taxon>
        <taxon>Craniata</taxon>
        <taxon>Vertebrata</taxon>
        <taxon>Euteleostomi</taxon>
        <taxon>Amphibia</taxon>
        <taxon>Batrachia</taxon>
        <taxon>Anura</taxon>
        <taxon>Neobatrachia</taxon>
        <taxon>Hyloidea</taxon>
        <taxon>Eleutherodactylidae</taxon>
        <taxon>Eleutherodactylinae</taxon>
        <taxon>Eleutherodactylus</taxon>
        <taxon>Eleutherodactylus</taxon>
    </lineage>
</organism>
<feature type="domain" description="RING-type" evidence="21">
    <location>
        <begin position="383"/>
        <end position="425"/>
    </location>
</feature>
<evidence type="ECO:0000256" key="11">
    <source>
        <dbReference type="ARBA" id="ARBA00022833"/>
    </source>
</evidence>
<reference evidence="22" key="1">
    <citation type="thesis" date="2020" institute="ProQuest LLC" country="789 East Eisenhower Parkway, Ann Arbor, MI, USA">
        <title>Comparative Genomics and Chromosome Evolution.</title>
        <authorList>
            <person name="Mudd A.B."/>
        </authorList>
    </citation>
    <scope>NUCLEOTIDE SEQUENCE</scope>
    <source>
        <strain evidence="22">HN-11 Male</strain>
        <tissue evidence="22">Kidney and liver</tissue>
    </source>
</reference>
<evidence type="ECO:0000256" key="20">
    <source>
        <dbReference type="SAM" id="Phobius"/>
    </source>
</evidence>
<evidence type="ECO:0000256" key="15">
    <source>
        <dbReference type="ARBA" id="ARBA00063040"/>
    </source>
</evidence>
<dbReference type="OrthoDB" id="1711136at2759"/>
<name>A0A8J6K8H7_ELECQ</name>
<dbReference type="SUPFAM" id="SSF57850">
    <property type="entry name" value="RING/U-box"/>
    <property type="match status" value="1"/>
</dbReference>
<dbReference type="EMBL" id="WNTK01000006">
    <property type="protein sequence ID" value="KAG9482570.1"/>
    <property type="molecule type" value="Genomic_DNA"/>
</dbReference>
<evidence type="ECO:0000256" key="4">
    <source>
        <dbReference type="ARBA" id="ARBA00012483"/>
    </source>
</evidence>
<comment type="caution">
    <text evidence="22">The sequence shown here is derived from an EMBL/GenBank/DDBJ whole genome shotgun (WGS) entry which is preliminary data.</text>
</comment>
<feature type="transmembrane region" description="Helical" evidence="20">
    <location>
        <begin position="129"/>
        <end position="148"/>
    </location>
</feature>
<feature type="transmembrane region" description="Helical" evidence="20">
    <location>
        <begin position="6"/>
        <end position="28"/>
    </location>
</feature>
<accession>A0A8J6K8H7</accession>
<dbReference type="GO" id="GO:0005789">
    <property type="term" value="C:endoplasmic reticulum membrane"/>
    <property type="evidence" value="ECO:0007669"/>
    <property type="project" value="UniProtKB-SubCell"/>
</dbReference>